<accession>A0A1M5VCC5</accession>
<sequence length="66" mass="6963">MTLSTGGFRQVVAFPPAPIATGWSDPCREGLAPSQEPCLSTAHELLVGEKRSGNSNLYPSALISFT</sequence>
<dbReference type="AlphaFoldDB" id="A0A1M5VCC5"/>
<proteinExistence type="predicted"/>
<evidence type="ECO:0000313" key="2">
    <source>
        <dbReference type="Proteomes" id="UP000189796"/>
    </source>
</evidence>
<evidence type="ECO:0000313" key="1">
    <source>
        <dbReference type="EMBL" id="SHH72808.1"/>
    </source>
</evidence>
<gene>
    <name evidence="1" type="ORF">SAMN05443248_5887</name>
</gene>
<dbReference type="Proteomes" id="UP000189796">
    <property type="component" value="Chromosome I"/>
</dbReference>
<name>A0A1M5VCC5_9BRAD</name>
<protein>
    <submittedName>
        <fullName evidence="1">Uncharacterized protein</fullName>
    </submittedName>
</protein>
<organism evidence="1 2">
    <name type="scientific">Bradyrhizobium erythrophlei</name>
    <dbReference type="NCBI Taxonomy" id="1437360"/>
    <lineage>
        <taxon>Bacteria</taxon>
        <taxon>Pseudomonadati</taxon>
        <taxon>Pseudomonadota</taxon>
        <taxon>Alphaproteobacteria</taxon>
        <taxon>Hyphomicrobiales</taxon>
        <taxon>Nitrobacteraceae</taxon>
        <taxon>Bradyrhizobium</taxon>
    </lineage>
</organism>
<reference evidence="1 2" key="1">
    <citation type="submission" date="2016-11" db="EMBL/GenBank/DDBJ databases">
        <authorList>
            <person name="Jaros S."/>
            <person name="Januszkiewicz K."/>
            <person name="Wedrychowicz H."/>
        </authorList>
    </citation>
    <scope>NUCLEOTIDE SEQUENCE [LARGE SCALE GENOMIC DNA]</scope>
    <source>
        <strain evidence="1 2">GAS138</strain>
    </source>
</reference>
<dbReference type="EMBL" id="LT670817">
    <property type="protein sequence ID" value="SHH72808.1"/>
    <property type="molecule type" value="Genomic_DNA"/>
</dbReference>